<dbReference type="PANTHER" id="PTHR40980">
    <property type="entry name" value="PLUG DOMAIN-CONTAINING PROTEIN"/>
    <property type="match status" value="1"/>
</dbReference>
<reference evidence="10 11" key="1">
    <citation type="journal article" date="2012" name="Stand. Genomic Sci.">
        <title>Genome sequence of the orange-pigmented seawater bacterium Owenweeksia hongkongensis type strain (UST20020801(T)).</title>
        <authorList>
            <person name="Riedel T."/>
            <person name="Held B."/>
            <person name="Nolan M."/>
            <person name="Lucas S."/>
            <person name="Lapidus A."/>
            <person name="Tice H."/>
            <person name="Del Rio T.G."/>
            <person name="Cheng J.F."/>
            <person name="Han C."/>
            <person name="Tapia R."/>
            <person name="Goodwin L.A."/>
            <person name="Pitluck S."/>
            <person name="Liolios K."/>
            <person name="Mavromatis K."/>
            <person name="Pagani I."/>
            <person name="Ivanova N."/>
            <person name="Mikhailova N."/>
            <person name="Pati A."/>
            <person name="Chen A."/>
            <person name="Palaniappan K."/>
            <person name="Rohde M."/>
            <person name="Tindall B.J."/>
            <person name="Detter J.C."/>
            <person name="Goker M."/>
            <person name="Woyke T."/>
            <person name="Bristow J."/>
            <person name="Eisen J.A."/>
            <person name="Markowitz V."/>
            <person name="Hugenholtz P."/>
            <person name="Klenk H.P."/>
            <person name="Kyrpides N.C."/>
        </authorList>
    </citation>
    <scope>NUCLEOTIDE SEQUENCE</scope>
    <source>
        <strain evidence="11">DSM 17368 / JCM 12287 / NRRL B-23963</strain>
    </source>
</reference>
<dbReference type="PATRIC" id="fig|926562.3.peg.2539"/>
<evidence type="ECO:0000256" key="4">
    <source>
        <dbReference type="ARBA" id="ARBA00022692"/>
    </source>
</evidence>
<evidence type="ECO:0000313" key="11">
    <source>
        <dbReference type="Proteomes" id="UP000005631"/>
    </source>
</evidence>
<dbReference type="Pfam" id="PF13715">
    <property type="entry name" value="CarbopepD_reg_2"/>
    <property type="match status" value="1"/>
</dbReference>
<dbReference type="STRING" id="926562.Oweho_2522"/>
<evidence type="ECO:0000256" key="1">
    <source>
        <dbReference type="ARBA" id="ARBA00004571"/>
    </source>
</evidence>
<comment type="similarity">
    <text evidence="7">Belongs to the TonB-dependent receptor family.</text>
</comment>
<keyword evidence="4 7" id="KW-0812">Transmembrane</keyword>
<organism evidence="10 11">
    <name type="scientific">Owenweeksia hongkongensis (strain DSM 17368 / CIP 108786 / JCM 12287 / NRRL B-23963 / UST20020801)</name>
    <dbReference type="NCBI Taxonomy" id="926562"/>
    <lineage>
        <taxon>Bacteria</taxon>
        <taxon>Pseudomonadati</taxon>
        <taxon>Bacteroidota</taxon>
        <taxon>Flavobacteriia</taxon>
        <taxon>Flavobacteriales</taxon>
        <taxon>Owenweeksiaceae</taxon>
        <taxon>Owenweeksia</taxon>
    </lineage>
</organism>
<dbReference type="AlphaFoldDB" id="G8R7W1"/>
<dbReference type="CDD" id="cd01347">
    <property type="entry name" value="ligand_gated_channel"/>
    <property type="match status" value="1"/>
</dbReference>
<dbReference type="SUPFAM" id="SSF49464">
    <property type="entry name" value="Carboxypeptidase regulatory domain-like"/>
    <property type="match status" value="1"/>
</dbReference>
<gene>
    <name evidence="10" type="ordered locus">Oweho_2522</name>
</gene>
<feature type="domain" description="Outer membrane protein beta-barrel" evidence="9">
    <location>
        <begin position="538"/>
        <end position="870"/>
    </location>
</feature>
<evidence type="ECO:0000256" key="5">
    <source>
        <dbReference type="ARBA" id="ARBA00023136"/>
    </source>
</evidence>
<dbReference type="PANTHER" id="PTHR40980:SF4">
    <property type="entry name" value="TONB-DEPENDENT RECEPTOR-LIKE BETA-BARREL DOMAIN-CONTAINING PROTEIN"/>
    <property type="match status" value="1"/>
</dbReference>
<dbReference type="InterPro" id="IPR036942">
    <property type="entry name" value="Beta-barrel_TonB_sf"/>
</dbReference>
<evidence type="ECO:0000313" key="10">
    <source>
        <dbReference type="EMBL" id="AEV33492.1"/>
    </source>
</evidence>
<feature type="domain" description="TonB-dependent receptor plug" evidence="8">
    <location>
        <begin position="126"/>
        <end position="229"/>
    </location>
</feature>
<name>G8R7W1_OWEHD</name>
<dbReference type="InterPro" id="IPR039426">
    <property type="entry name" value="TonB-dep_rcpt-like"/>
</dbReference>
<dbReference type="Gene3D" id="2.40.170.20">
    <property type="entry name" value="TonB-dependent receptor, beta-barrel domain"/>
    <property type="match status" value="1"/>
</dbReference>
<evidence type="ECO:0000259" key="9">
    <source>
        <dbReference type="Pfam" id="PF14905"/>
    </source>
</evidence>
<dbReference type="Proteomes" id="UP000005631">
    <property type="component" value="Chromosome"/>
</dbReference>
<keyword evidence="2 7" id="KW-0813">Transport</keyword>
<keyword evidence="11" id="KW-1185">Reference proteome</keyword>
<dbReference type="EMBL" id="CP003156">
    <property type="protein sequence ID" value="AEV33492.1"/>
    <property type="molecule type" value="Genomic_DNA"/>
</dbReference>
<sequence>MKRLLCTVLLGCGAMFQMMGQGAILKGKISDAVNEEPLPGAEVYLKGTSTGSTSDLEGQYSFNLPEGEHTLVFKFIGYEDQERTVTLKAGQTLVEDVVLSSKYEQLNSVTITGNLQGQSKALNQQRSADNIKNVIASDQMGRFPDPNAAEALQRVSGVNIERDQGEGRYVFVRGLAPQFTNISVNGEQIPSPEADVRFVALDAIPADQLASMEVTKSLTPDMDGDAIGGSVNLITRTAETKKPQIRGSLVGGYNNLRQTPNFQGSLSYGQRFLENNKLGVLLNASYYENELGSDNWEREPFDNEMELRDYELTRTRTGFSSTIDYKFNPNTEVYVKGLYTRFTDREWRRRYVFAPEDDEVSMALKDRFESQTISTVNIGARHNFPRIQVDYEAQYSYGEQNTPYDNELTFVGDISSNLDFSGEYPSLDAPGYLDNSQYGFDEFENGNTLAEDRNLTGKFNIGIPYKTGKNEGLLKFGAKARFKDKSFTIVNNKYEDLGGVPGADSFEEDEASKNFLGDRYEFAAFPDMGNFITYFNDNPAQFELQTEDKAIDEAVEAFEATENVIAAYVMARQQFNKLTVLGGVRYERTEVEYKSNDVVIDAAGDLEAIIPQDGGTDYDYILPQLHFKYALDYYTNIRAAATFSYARPNFSQIVPAQEANLEDNEATVGNAQLKPVDAFNLDLLGEHYFKSVGVLSGGLFYKNLNNFIYNRTIFNASYPLTAVNPIATGVDITQAQNGQQANIYGVELAYQQQLAFLPGLWKNFNVYLNYTYTHSNAKIQARGSSNADDTEDLALPGQAANLGNAALAYENKKFSARVAVNFNGSYLSEIGSSEAEDIYIANRAQLDVSASYTITPKFRVFVEAMNLTNQPFEAYQGSEDVVIQREYYSWWTRVGVKFDL</sequence>
<dbReference type="Gene3D" id="2.60.40.1120">
    <property type="entry name" value="Carboxypeptidase-like, regulatory domain"/>
    <property type="match status" value="1"/>
</dbReference>
<keyword evidence="10" id="KW-0675">Receptor</keyword>
<dbReference type="GO" id="GO:0009279">
    <property type="term" value="C:cell outer membrane"/>
    <property type="evidence" value="ECO:0007669"/>
    <property type="project" value="UniProtKB-SubCell"/>
</dbReference>
<dbReference type="eggNOG" id="COG1629">
    <property type="taxonomic scope" value="Bacteria"/>
</dbReference>
<dbReference type="InterPro" id="IPR041700">
    <property type="entry name" value="OMP_b-brl_3"/>
</dbReference>
<accession>G8R7W1</accession>
<evidence type="ECO:0000256" key="7">
    <source>
        <dbReference type="PROSITE-ProRule" id="PRU01360"/>
    </source>
</evidence>
<dbReference type="OrthoDB" id="8727862at2"/>
<evidence type="ECO:0000256" key="3">
    <source>
        <dbReference type="ARBA" id="ARBA00022452"/>
    </source>
</evidence>
<dbReference type="PROSITE" id="PS52016">
    <property type="entry name" value="TONB_DEPENDENT_REC_3"/>
    <property type="match status" value="1"/>
</dbReference>
<dbReference type="Gene3D" id="2.170.130.10">
    <property type="entry name" value="TonB-dependent receptor, plug domain"/>
    <property type="match status" value="1"/>
</dbReference>
<dbReference type="KEGG" id="oho:Oweho_2522"/>
<dbReference type="HOGENOM" id="CLU_006935_1_2_10"/>
<keyword evidence="5 7" id="KW-0472">Membrane</keyword>
<dbReference type="RefSeq" id="WP_014202841.1">
    <property type="nucleotide sequence ID" value="NC_016599.1"/>
</dbReference>
<dbReference type="eggNOG" id="COG4771">
    <property type="taxonomic scope" value="Bacteria"/>
</dbReference>
<dbReference type="SUPFAM" id="SSF56935">
    <property type="entry name" value="Porins"/>
    <property type="match status" value="1"/>
</dbReference>
<evidence type="ECO:0000259" key="8">
    <source>
        <dbReference type="Pfam" id="PF07715"/>
    </source>
</evidence>
<keyword evidence="3 7" id="KW-1134">Transmembrane beta strand</keyword>
<keyword evidence="6 7" id="KW-0998">Cell outer membrane</keyword>
<proteinExistence type="inferred from homology"/>
<dbReference type="Pfam" id="PF07715">
    <property type="entry name" value="Plug"/>
    <property type="match status" value="1"/>
</dbReference>
<dbReference type="InterPro" id="IPR037066">
    <property type="entry name" value="Plug_dom_sf"/>
</dbReference>
<dbReference type="InterPro" id="IPR010104">
    <property type="entry name" value="TonB_rcpt_bac"/>
</dbReference>
<protein>
    <submittedName>
        <fullName evidence="10">TonB-dependent receptor</fullName>
    </submittedName>
</protein>
<dbReference type="InterPro" id="IPR008969">
    <property type="entry name" value="CarboxyPept-like_regulatory"/>
</dbReference>
<evidence type="ECO:0000256" key="2">
    <source>
        <dbReference type="ARBA" id="ARBA00022448"/>
    </source>
</evidence>
<evidence type="ECO:0000256" key="6">
    <source>
        <dbReference type="ARBA" id="ARBA00023237"/>
    </source>
</evidence>
<comment type="subcellular location">
    <subcellularLocation>
        <location evidence="1 7">Cell outer membrane</location>
        <topology evidence="1 7">Multi-pass membrane protein</topology>
    </subcellularLocation>
</comment>
<dbReference type="InterPro" id="IPR012910">
    <property type="entry name" value="Plug_dom"/>
</dbReference>
<dbReference type="Pfam" id="PF14905">
    <property type="entry name" value="OMP_b-brl_3"/>
    <property type="match status" value="1"/>
</dbReference>
<dbReference type="NCBIfam" id="TIGR01782">
    <property type="entry name" value="TonB-Xanth-Caul"/>
    <property type="match status" value="1"/>
</dbReference>